<evidence type="ECO:0008006" key="3">
    <source>
        <dbReference type="Google" id="ProtNLM"/>
    </source>
</evidence>
<gene>
    <name evidence="1" type="ORF">R3P38DRAFT_1633276</name>
</gene>
<protein>
    <recommendedName>
        <fullName evidence="3">C2H2-type domain-containing protein</fullName>
    </recommendedName>
</protein>
<dbReference type="Proteomes" id="UP001362999">
    <property type="component" value="Unassembled WGS sequence"/>
</dbReference>
<evidence type="ECO:0000313" key="2">
    <source>
        <dbReference type="Proteomes" id="UP001362999"/>
    </source>
</evidence>
<name>A0AAW0DJS0_9AGAR</name>
<sequence>MPPQMMQPKIPLFSASNSAKAAAVTGQRLLLLALMANNPTQAQTTNVTAAAPTTGTAAASVTCECGKVFQTHVARAQHFRTAAIHKSKVKCTCGKTFRNDAAQAEHFRTARRHAVQPDAAAAAPEAAPAVATGIEDSSHPLKDQPIEFVKEGATTLSTSKKKNTKGKRTHMGPYVLCDKDCAWCGHCADFVDFDLYL</sequence>
<reference evidence="1 2" key="1">
    <citation type="journal article" date="2024" name="J Genomics">
        <title>Draft genome sequencing and assembly of Favolaschia claudopus CIRM-BRFM 2984 isolated from oak limbs.</title>
        <authorList>
            <person name="Navarro D."/>
            <person name="Drula E."/>
            <person name="Chaduli D."/>
            <person name="Cazenave R."/>
            <person name="Ahrendt S."/>
            <person name="Wang J."/>
            <person name="Lipzen A."/>
            <person name="Daum C."/>
            <person name="Barry K."/>
            <person name="Grigoriev I.V."/>
            <person name="Favel A."/>
            <person name="Rosso M.N."/>
            <person name="Martin F."/>
        </authorList>
    </citation>
    <scope>NUCLEOTIDE SEQUENCE [LARGE SCALE GENOMIC DNA]</scope>
    <source>
        <strain evidence="1 2">CIRM-BRFM 2984</strain>
    </source>
</reference>
<organism evidence="1 2">
    <name type="scientific">Favolaschia claudopus</name>
    <dbReference type="NCBI Taxonomy" id="2862362"/>
    <lineage>
        <taxon>Eukaryota</taxon>
        <taxon>Fungi</taxon>
        <taxon>Dikarya</taxon>
        <taxon>Basidiomycota</taxon>
        <taxon>Agaricomycotina</taxon>
        <taxon>Agaricomycetes</taxon>
        <taxon>Agaricomycetidae</taxon>
        <taxon>Agaricales</taxon>
        <taxon>Marasmiineae</taxon>
        <taxon>Mycenaceae</taxon>
        <taxon>Favolaschia</taxon>
    </lineage>
</organism>
<dbReference type="EMBL" id="JAWWNJ010000007">
    <property type="protein sequence ID" value="KAK7052017.1"/>
    <property type="molecule type" value="Genomic_DNA"/>
</dbReference>
<keyword evidence="2" id="KW-1185">Reference proteome</keyword>
<evidence type="ECO:0000313" key="1">
    <source>
        <dbReference type="EMBL" id="KAK7052017.1"/>
    </source>
</evidence>
<proteinExistence type="predicted"/>
<comment type="caution">
    <text evidence="1">The sequence shown here is derived from an EMBL/GenBank/DDBJ whole genome shotgun (WGS) entry which is preliminary data.</text>
</comment>
<accession>A0AAW0DJS0</accession>
<dbReference type="AlphaFoldDB" id="A0AAW0DJS0"/>